<feature type="compositionally biased region" description="Basic and acidic residues" evidence="1">
    <location>
        <begin position="293"/>
        <end position="303"/>
    </location>
</feature>
<feature type="compositionally biased region" description="Polar residues" evidence="1">
    <location>
        <begin position="522"/>
        <end position="548"/>
    </location>
</feature>
<feature type="compositionally biased region" description="Polar residues" evidence="1">
    <location>
        <begin position="357"/>
        <end position="367"/>
    </location>
</feature>
<dbReference type="GO" id="GO:0003684">
    <property type="term" value="F:damaged DNA binding"/>
    <property type="evidence" value="ECO:0007669"/>
    <property type="project" value="TreeGrafter"/>
</dbReference>
<dbReference type="Pfam" id="PF16508">
    <property type="entry name" value="NIBRIN_BRCT_II"/>
    <property type="match status" value="1"/>
</dbReference>
<feature type="compositionally biased region" description="Basic and acidic residues" evidence="1">
    <location>
        <begin position="423"/>
        <end position="457"/>
    </location>
</feature>
<feature type="compositionally biased region" description="Polar residues" evidence="1">
    <location>
        <begin position="334"/>
        <end position="345"/>
    </location>
</feature>
<feature type="region of interest" description="Disordered" evidence="1">
    <location>
        <begin position="252"/>
        <end position="397"/>
    </location>
</feature>
<feature type="region of interest" description="Disordered" evidence="1">
    <location>
        <begin position="417"/>
        <end position="457"/>
    </location>
</feature>
<keyword evidence="4" id="KW-1185">Reference proteome</keyword>
<dbReference type="PANTHER" id="PTHR12162:SF0">
    <property type="entry name" value="NIBRIN"/>
    <property type="match status" value="1"/>
</dbReference>
<dbReference type="InterPro" id="IPR032429">
    <property type="entry name" value="Nibrin_BRCT2"/>
</dbReference>
<name>A0A0B7NNF7_9FUNG</name>
<feature type="domain" description="Nibrin second BRCT" evidence="2">
    <location>
        <begin position="107"/>
        <end position="208"/>
    </location>
</feature>
<dbReference type="STRING" id="35722.A0A0B7NNF7"/>
<dbReference type="GO" id="GO:0030870">
    <property type="term" value="C:Mre11 complex"/>
    <property type="evidence" value="ECO:0007669"/>
    <property type="project" value="InterPro"/>
</dbReference>
<dbReference type="Proteomes" id="UP000054107">
    <property type="component" value="Unassembled WGS sequence"/>
</dbReference>
<feature type="compositionally biased region" description="Acidic residues" evidence="1">
    <location>
        <begin position="501"/>
        <end position="516"/>
    </location>
</feature>
<dbReference type="PANTHER" id="PTHR12162">
    <property type="entry name" value="NIBRIN-RELATED"/>
    <property type="match status" value="1"/>
</dbReference>
<gene>
    <name evidence="3" type="primary">PARPA_14487.1 scaffold 50540</name>
</gene>
<dbReference type="EMBL" id="LN734231">
    <property type="protein sequence ID" value="CEP20166.1"/>
    <property type="molecule type" value="Genomic_DNA"/>
</dbReference>
<dbReference type="InterPro" id="IPR043014">
    <property type="entry name" value="Nibrin_BRCT2_sf"/>
</dbReference>
<dbReference type="GO" id="GO:0000724">
    <property type="term" value="P:double-strand break repair via homologous recombination"/>
    <property type="evidence" value="ECO:0007669"/>
    <property type="project" value="TreeGrafter"/>
</dbReference>
<evidence type="ECO:0000256" key="1">
    <source>
        <dbReference type="SAM" id="MobiDB-lite"/>
    </source>
</evidence>
<reference evidence="3 4" key="1">
    <citation type="submission" date="2014-09" db="EMBL/GenBank/DDBJ databases">
        <authorList>
            <person name="Ellenberger Sabrina"/>
        </authorList>
    </citation>
    <scope>NUCLEOTIDE SEQUENCE [LARGE SCALE GENOMIC DNA]</scope>
    <source>
        <strain evidence="3 4">CBS 412.66</strain>
    </source>
</reference>
<accession>A0A0B7NNF7</accession>
<protein>
    <recommendedName>
        <fullName evidence="2">Nibrin second BRCT domain-containing protein</fullName>
    </recommendedName>
</protein>
<dbReference type="InterPro" id="IPR040227">
    <property type="entry name" value="Nibrin-rel"/>
</dbReference>
<feature type="region of interest" description="Disordered" evidence="1">
    <location>
        <begin position="605"/>
        <end position="638"/>
    </location>
</feature>
<evidence type="ECO:0000313" key="3">
    <source>
        <dbReference type="EMBL" id="CEP20166.1"/>
    </source>
</evidence>
<dbReference type="GO" id="GO:0007095">
    <property type="term" value="P:mitotic G2 DNA damage checkpoint signaling"/>
    <property type="evidence" value="ECO:0007669"/>
    <property type="project" value="InterPro"/>
</dbReference>
<feature type="compositionally biased region" description="Acidic residues" evidence="1">
    <location>
        <begin position="311"/>
        <end position="320"/>
    </location>
</feature>
<feature type="compositionally biased region" description="Basic and acidic residues" evidence="1">
    <location>
        <begin position="256"/>
        <end position="265"/>
    </location>
</feature>
<dbReference type="Gene3D" id="3.40.50.10980">
    <property type="entry name" value="Nibrin, BRCT2 domain"/>
    <property type="match status" value="1"/>
</dbReference>
<evidence type="ECO:0000313" key="4">
    <source>
        <dbReference type="Proteomes" id="UP000054107"/>
    </source>
</evidence>
<dbReference type="OrthoDB" id="552194at2759"/>
<sequence>MKREAHEKLIKQGQQLGFHVIDTVNEQFNKPTHFCASDYTKKDEPSAYAYYLLALNNVHFIRYQWVNELCDTADTQFDLKALNDKIQPIEVHDFNFIRQIAIFGPDERRKKLFSKMEFWFFNQQQLKENEKLIKLTGGRCVFKTFQQVMDSAIPAESLFVTPLDADSLPGWYQVLDKFCDAMEVDRTVMSQEIQYAILFASTNQMCNPAARIDDFLHQDSALYASYQSGSLRTSSSVKMEMLDATLPVTYPQDNLDYDHSQRNEQNDDDDIIEVKPERVSTQEPSMEMEQDVEEKPQKQEHLQCRSLIENESTDDQEMEDVHESTAGGLAIPSQPLSPERASSQPMEHHSGRLPATASPQNGESSIANEEGEEHVSAISSVRADSEAENDFEPITAGSPVMSMDLLDINAFLGDPFENLSSQKQKEKAAKLQREKEREEERKEEEKQKAWKRHQENARNKILQEQILIEQERSEQRVQQLARAQITRPDDGDIMMEPLEGNNDESQQEELEADGQEEAAATNDASSIPETTNATTDPGTSGIDYTSDPNIFKVTEPDPNQGKYSRIIYKNLEVNPPPPKPATGIINYKKFKKVKQFENYSSFELSQVFDPPQQPPQPSSQTNRRRGRGMSRRIVSVYK</sequence>
<organism evidence="3 4">
    <name type="scientific">Parasitella parasitica</name>
    <dbReference type="NCBI Taxonomy" id="35722"/>
    <lineage>
        <taxon>Eukaryota</taxon>
        <taxon>Fungi</taxon>
        <taxon>Fungi incertae sedis</taxon>
        <taxon>Mucoromycota</taxon>
        <taxon>Mucoromycotina</taxon>
        <taxon>Mucoromycetes</taxon>
        <taxon>Mucorales</taxon>
        <taxon>Mucorineae</taxon>
        <taxon>Mucoraceae</taxon>
        <taxon>Parasitella</taxon>
    </lineage>
</organism>
<evidence type="ECO:0000259" key="2">
    <source>
        <dbReference type="Pfam" id="PF16508"/>
    </source>
</evidence>
<dbReference type="AlphaFoldDB" id="A0A0B7NNF7"/>
<feature type="region of interest" description="Disordered" evidence="1">
    <location>
        <begin position="473"/>
        <end position="559"/>
    </location>
</feature>
<proteinExistence type="predicted"/>